<dbReference type="HOGENOM" id="CLU_015869_2_0_1"/>
<evidence type="ECO:0000313" key="7">
    <source>
        <dbReference type="EMBL" id="KDQ62547.1"/>
    </source>
</evidence>
<organism evidence="7 8">
    <name type="scientific">Jaapia argillacea MUCL 33604</name>
    <dbReference type="NCBI Taxonomy" id="933084"/>
    <lineage>
        <taxon>Eukaryota</taxon>
        <taxon>Fungi</taxon>
        <taxon>Dikarya</taxon>
        <taxon>Basidiomycota</taxon>
        <taxon>Agaricomycotina</taxon>
        <taxon>Agaricomycetes</taxon>
        <taxon>Agaricomycetidae</taxon>
        <taxon>Jaapiales</taxon>
        <taxon>Jaapiaceae</taxon>
        <taxon>Jaapia</taxon>
    </lineage>
</organism>
<protein>
    <recommendedName>
        <fullName evidence="9">Mur ligase central domain-containing protein</fullName>
    </recommendedName>
</protein>
<dbReference type="InterPro" id="IPR036615">
    <property type="entry name" value="Mur_ligase_C_dom_sf"/>
</dbReference>
<dbReference type="GO" id="GO:0046872">
    <property type="term" value="F:metal ion binding"/>
    <property type="evidence" value="ECO:0007669"/>
    <property type="project" value="UniProtKB-KW"/>
</dbReference>
<dbReference type="SUPFAM" id="SSF53244">
    <property type="entry name" value="MurD-like peptide ligases, peptide-binding domain"/>
    <property type="match status" value="1"/>
</dbReference>
<dbReference type="Gene3D" id="3.90.190.20">
    <property type="entry name" value="Mur ligase, C-terminal domain"/>
    <property type="match status" value="1"/>
</dbReference>
<dbReference type="PANTHER" id="PTHR11136">
    <property type="entry name" value="FOLYLPOLYGLUTAMATE SYNTHASE-RELATED"/>
    <property type="match status" value="1"/>
</dbReference>
<dbReference type="GO" id="GO:0005739">
    <property type="term" value="C:mitochondrion"/>
    <property type="evidence" value="ECO:0007669"/>
    <property type="project" value="TreeGrafter"/>
</dbReference>
<dbReference type="GO" id="GO:0005829">
    <property type="term" value="C:cytosol"/>
    <property type="evidence" value="ECO:0007669"/>
    <property type="project" value="TreeGrafter"/>
</dbReference>
<dbReference type="InParanoid" id="A0A067QGB0"/>
<dbReference type="GO" id="GO:0005524">
    <property type="term" value="F:ATP binding"/>
    <property type="evidence" value="ECO:0007669"/>
    <property type="project" value="UniProtKB-KW"/>
</dbReference>
<name>A0A067QGB0_9AGAM</name>
<evidence type="ECO:0000313" key="8">
    <source>
        <dbReference type="Proteomes" id="UP000027265"/>
    </source>
</evidence>
<keyword evidence="8" id="KW-1185">Reference proteome</keyword>
<evidence type="ECO:0000256" key="6">
    <source>
        <dbReference type="ARBA" id="ARBA00022842"/>
    </source>
</evidence>
<keyword evidence="2" id="KW-0436">Ligase</keyword>
<dbReference type="PANTHER" id="PTHR11136:SF0">
    <property type="entry name" value="DIHYDROFOLATE SYNTHETASE-RELATED"/>
    <property type="match status" value="1"/>
</dbReference>
<keyword evidence="3" id="KW-0479">Metal-binding</keyword>
<keyword evidence="5" id="KW-0067">ATP-binding</keyword>
<dbReference type="InterPro" id="IPR036565">
    <property type="entry name" value="Mur-like_cat_sf"/>
</dbReference>
<keyword evidence="6" id="KW-0460">Magnesium</keyword>
<evidence type="ECO:0008006" key="9">
    <source>
        <dbReference type="Google" id="ProtNLM"/>
    </source>
</evidence>
<proteinExistence type="inferred from homology"/>
<comment type="similarity">
    <text evidence="1">Belongs to the folylpolyglutamate synthase family.</text>
</comment>
<dbReference type="InterPro" id="IPR001645">
    <property type="entry name" value="Folylpolyglutamate_synth"/>
</dbReference>
<dbReference type="STRING" id="933084.A0A067QGB0"/>
<evidence type="ECO:0000256" key="5">
    <source>
        <dbReference type="ARBA" id="ARBA00022840"/>
    </source>
</evidence>
<evidence type="ECO:0000256" key="2">
    <source>
        <dbReference type="ARBA" id="ARBA00022598"/>
    </source>
</evidence>
<keyword evidence="4" id="KW-0547">Nucleotide-binding</keyword>
<accession>A0A067QGB0</accession>
<dbReference type="AlphaFoldDB" id="A0A067QGB0"/>
<evidence type="ECO:0000256" key="3">
    <source>
        <dbReference type="ARBA" id="ARBA00022723"/>
    </source>
</evidence>
<dbReference type="EMBL" id="KL197711">
    <property type="protein sequence ID" value="KDQ62547.1"/>
    <property type="molecule type" value="Genomic_DNA"/>
</dbReference>
<gene>
    <name evidence="7" type="ORF">JAAARDRAFT_30450</name>
</gene>
<dbReference type="UniPathway" id="UPA00850"/>
<reference evidence="8" key="1">
    <citation type="journal article" date="2014" name="Proc. Natl. Acad. Sci. U.S.A.">
        <title>Extensive sampling of basidiomycete genomes demonstrates inadequacy of the white-rot/brown-rot paradigm for wood decay fungi.</title>
        <authorList>
            <person name="Riley R."/>
            <person name="Salamov A.A."/>
            <person name="Brown D.W."/>
            <person name="Nagy L.G."/>
            <person name="Floudas D."/>
            <person name="Held B.W."/>
            <person name="Levasseur A."/>
            <person name="Lombard V."/>
            <person name="Morin E."/>
            <person name="Otillar R."/>
            <person name="Lindquist E.A."/>
            <person name="Sun H."/>
            <person name="LaButti K.M."/>
            <person name="Schmutz J."/>
            <person name="Jabbour D."/>
            <person name="Luo H."/>
            <person name="Baker S.E."/>
            <person name="Pisabarro A.G."/>
            <person name="Walton J.D."/>
            <person name="Blanchette R.A."/>
            <person name="Henrissat B."/>
            <person name="Martin F."/>
            <person name="Cullen D."/>
            <person name="Hibbett D.S."/>
            <person name="Grigoriev I.V."/>
        </authorList>
    </citation>
    <scope>NUCLEOTIDE SEQUENCE [LARGE SCALE GENOMIC DNA]</scope>
    <source>
        <strain evidence="8">MUCL 33604</strain>
    </source>
</reference>
<dbReference type="GO" id="GO:0004326">
    <property type="term" value="F:tetrahydrofolylpolyglutamate synthase activity"/>
    <property type="evidence" value="ECO:0007669"/>
    <property type="project" value="InterPro"/>
</dbReference>
<dbReference type="GO" id="GO:0008841">
    <property type="term" value="F:dihydrofolate synthase activity"/>
    <property type="evidence" value="ECO:0007669"/>
    <property type="project" value="TreeGrafter"/>
</dbReference>
<dbReference type="Proteomes" id="UP000027265">
    <property type="component" value="Unassembled WGS sequence"/>
</dbReference>
<dbReference type="OrthoDB" id="5212574at2759"/>
<evidence type="ECO:0000256" key="1">
    <source>
        <dbReference type="ARBA" id="ARBA00008276"/>
    </source>
</evidence>
<sequence length="394" mass="42286">MEVGMGGRLDATNVIPDTSILVSAVTAVDLDHQAFLGGSVDAIAREKAGISRKGRPLVLGPQKHQEVLGEVEKVVAESRGELIFAHPAVPRTWDESVDGPLPNAVPLGSASFQGPSPQPVEIPMPCFSAPLRALLPLPGEHQLVNMGLACEVISTILTHPSCNDTRTNLRLSERVTVASIIKGIRSTVWPGRLSFHTISLPDPLLETPRELTVLVDGAHNPSSSATLSSYVSDMLLSIEKRGPQHPTSRPRIISITFILALSHSPPKTPLQTLQPLFPLRFTPSESTRVKLRVALLRFTPPEGMPWVTSESPSILAGVVSSLLGNADADDIWCAPENAVPGLGLAHLKDALQWAAAKQDEDLVSEEGEGFVVLAGSLYLVADLYRLMREDLGRS</sequence>
<dbReference type="SUPFAM" id="SSF53623">
    <property type="entry name" value="MurD-like peptide ligases, catalytic domain"/>
    <property type="match status" value="1"/>
</dbReference>
<dbReference type="Gene3D" id="3.40.1190.10">
    <property type="entry name" value="Mur-like, catalytic domain"/>
    <property type="match status" value="1"/>
</dbReference>
<evidence type="ECO:0000256" key="4">
    <source>
        <dbReference type="ARBA" id="ARBA00022741"/>
    </source>
</evidence>